<proteinExistence type="inferred from homology"/>
<comment type="caution">
    <text evidence="11">The sequence shown here is derived from an EMBL/GenBank/DDBJ whole genome shotgun (WGS) entry which is preliminary data.</text>
</comment>
<feature type="transmembrane region" description="Helical" evidence="9">
    <location>
        <begin position="49"/>
        <end position="72"/>
    </location>
</feature>
<keyword evidence="7 9" id="KW-0472">Membrane</keyword>
<protein>
    <submittedName>
        <fullName evidence="11">TRAP transporter small permease</fullName>
    </submittedName>
</protein>
<dbReference type="GO" id="GO:0015740">
    <property type="term" value="P:C4-dicarboxylate transport"/>
    <property type="evidence" value="ECO:0007669"/>
    <property type="project" value="TreeGrafter"/>
</dbReference>
<accession>A0AAJ2KSK6</accession>
<keyword evidence="4" id="KW-0997">Cell inner membrane</keyword>
<feature type="transmembrane region" description="Helical" evidence="9">
    <location>
        <begin position="92"/>
        <end position="114"/>
    </location>
</feature>
<dbReference type="PANTHER" id="PTHR35011">
    <property type="entry name" value="2,3-DIKETO-L-GULONATE TRAP TRANSPORTER SMALL PERMEASE PROTEIN YIAM"/>
    <property type="match status" value="1"/>
</dbReference>
<evidence type="ECO:0000256" key="1">
    <source>
        <dbReference type="ARBA" id="ARBA00004429"/>
    </source>
</evidence>
<evidence type="ECO:0000259" key="10">
    <source>
        <dbReference type="Pfam" id="PF04290"/>
    </source>
</evidence>
<dbReference type="Pfam" id="PF04290">
    <property type="entry name" value="DctQ"/>
    <property type="match status" value="1"/>
</dbReference>
<comment type="similarity">
    <text evidence="8">Belongs to the TRAP transporter small permease family.</text>
</comment>
<keyword evidence="3" id="KW-1003">Cell membrane</keyword>
<dbReference type="GO" id="GO:0022857">
    <property type="term" value="F:transmembrane transporter activity"/>
    <property type="evidence" value="ECO:0007669"/>
    <property type="project" value="TreeGrafter"/>
</dbReference>
<gene>
    <name evidence="11" type="ORF">RYX45_00940</name>
</gene>
<dbReference type="Proteomes" id="UP001285636">
    <property type="component" value="Unassembled WGS sequence"/>
</dbReference>
<comment type="subcellular location">
    <subcellularLocation>
        <location evidence="1">Cell inner membrane</location>
        <topology evidence="1">Multi-pass membrane protein</topology>
    </subcellularLocation>
</comment>
<sequence>MFSKVIHVLERVVHPLNAIAHRVAMLVLFLMMLITFIDVSGRMFSKPLYGAFELTGFGLALLIFYSLGYTQLKKGHITVSFLVDKWPKRAQAGADIITHLIFLTLVSVTTWQVVQQAVRLFNGNDKTADLGIPIYIIATMASIGLFFFALALLLELLKSVNEAVKRHE</sequence>
<name>A0AAJ2KSK6_ALKPS</name>
<feature type="domain" description="Tripartite ATP-independent periplasmic transporters DctQ component" evidence="10">
    <location>
        <begin position="31"/>
        <end position="160"/>
    </location>
</feature>
<dbReference type="RefSeq" id="WP_323465599.1">
    <property type="nucleotide sequence ID" value="NZ_CP144224.1"/>
</dbReference>
<dbReference type="AlphaFoldDB" id="A0AAJ2KSK6"/>
<feature type="transmembrane region" description="Helical" evidence="9">
    <location>
        <begin position="12"/>
        <end position="37"/>
    </location>
</feature>
<dbReference type="InterPro" id="IPR055348">
    <property type="entry name" value="DctQ"/>
</dbReference>
<dbReference type="InterPro" id="IPR007387">
    <property type="entry name" value="TRAP_DctQ"/>
</dbReference>
<evidence type="ECO:0000313" key="12">
    <source>
        <dbReference type="Proteomes" id="UP001285636"/>
    </source>
</evidence>
<dbReference type="EMBL" id="JAWJAY010000001">
    <property type="protein sequence ID" value="MDV2883727.1"/>
    <property type="molecule type" value="Genomic_DNA"/>
</dbReference>
<evidence type="ECO:0000256" key="6">
    <source>
        <dbReference type="ARBA" id="ARBA00022989"/>
    </source>
</evidence>
<evidence type="ECO:0000256" key="7">
    <source>
        <dbReference type="ARBA" id="ARBA00023136"/>
    </source>
</evidence>
<keyword evidence="6 9" id="KW-1133">Transmembrane helix</keyword>
<evidence type="ECO:0000313" key="11">
    <source>
        <dbReference type="EMBL" id="MDV2883727.1"/>
    </source>
</evidence>
<evidence type="ECO:0000256" key="9">
    <source>
        <dbReference type="SAM" id="Phobius"/>
    </source>
</evidence>
<reference evidence="11" key="1">
    <citation type="submission" date="2023-10" db="EMBL/GenBank/DDBJ databases">
        <title>Screening of Alkalihalophilus pseudofirmusBZ-TG-HK211 and Its Alleviation of Salt Stress on Rapeseed Growth.</title>
        <authorList>
            <person name="Zhao B."/>
            <person name="Guo T."/>
        </authorList>
    </citation>
    <scope>NUCLEOTIDE SEQUENCE</scope>
    <source>
        <strain evidence="11">BZ-TG-HK211</strain>
    </source>
</reference>
<evidence type="ECO:0000256" key="4">
    <source>
        <dbReference type="ARBA" id="ARBA00022519"/>
    </source>
</evidence>
<keyword evidence="2" id="KW-0813">Transport</keyword>
<keyword evidence="5 9" id="KW-0812">Transmembrane</keyword>
<feature type="transmembrane region" description="Helical" evidence="9">
    <location>
        <begin position="134"/>
        <end position="157"/>
    </location>
</feature>
<evidence type="ECO:0000256" key="5">
    <source>
        <dbReference type="ARBA" id="ARBA00022692"/>
    </source>
</evidence>
<dbReference type="PANTHER" id="PTHR35011:SF2">
    <property type="entry name" value="2,3-DIKETO-L-GULONATE TRAP TRANSPORTER SMALL PERMEASE PROTEIN YIAM"/>
    <property type="match status" value="1"/>
</dbReference>
<organism evidence="11 12">
    <name type="scientific">Alkalihalophilus pseudofirmus</name>
    <name type="common">Bacillus pseudofirmus</name>
    <dbReference type="NCBI Taxonomy" id="79885"/>
    <lineage>
        <taxon>Bacteria</taxon>
        <taxon>Bacillati</taxon>
        <taxon>Bacillota</taxon>
        <taxon>Bacilli</taxon>
        <taxon>Bacillales</taxon>
        <taxon>Bacillaceae</taxon>
        <taxon>Alkalihalophilus</taxon>
    </lineage>
</organism>
<dbReference type="GO" id="GO:0005886">
    <property type="term" value="C:plasma membrane"/>
    <property type="evidence" value="ECO:0007669"/>
    <property type="project" value="UniProtKB-SubCell"/>
</dbReference>
<evidence type="ECO:0000256" key="8">
    <source>
        <dbReference type="ARBA" id="ARBA00038436"/>
    </source>
</evidence>
<evidence type="ECO:0000256" key="2">
    <source>
        <dbReference type="ARBA" id="ARBA00022448"/>
    </source>
</evidence>
<evidence type="ECO:0000256" key="3">
    <source>
        <dbReference type="ARBA" id="ARBA00022475"/>
    </source>
</evidence>